<evidence type="ECO:0000256" key="1">
    <source>
        <dbReference type="ARBA" id="ARBA00022737"/>
    </source>
</evidence>
<keyword evidence="1" id="KW-0677">Repeat</keyword>
<accession>A0A3P7GBJ7</accession>
<organism evidence="3 4">
    <name type="scientific">Wuchereria bancrofti</name>
    <dbReference type="NCBI Taxonomy" id="6293"/>
    <lineage>
        <taxon>Eukaryota</taxon>
        <taxon>Metazoa</taxon>
        <taxon>Ecdysozoa</taxon>
        <taxon>Nematoda</taxon>
        <taxon>Chromadorea</taxon>
        <taxon>Rhabditida</taxon>
        <taxon>Spirurina</taxon>
        <taxon>Spiruromorpha</taxon>
        <taxon>Filarioidea</taxon>
        <taxon>Onchocercidae</taxon>
        <taxon>Wuchereria</taxon>
    </lineage>
</organism>
<gene>
    <name evidence="3" type="ORF">WBA_LOCUS10846</name>
</gene>
<keyword evidence="4" id="KW-1185">Reference proteome</keyword>
<dbReference type="AlphaFoldDB" id="A0A3P7GBJ7"/>
<evidence type="ECO:0000313" key="3">
    <source>
        <dbReference type="EMBL" id="VDM19832.1"/>
    </source>
</evidence>
<feature type="region of interest" description="Disordered" evidence="2">
    <location>
        <begin position="1"/>
        <end position="42"/>
    </location>
</feature>
<feature type="compositionally biased region" description="Low complexity" evidence="2">
    <location>
        <begin position="9"/>
        <end position="36"/>
    </location>
</feature>
<dbReference type="InterPro" id="IPR008160">
    <property type="entry name" value="Collagen"/>
</dbReference>
<protein>
    <submittedName>
        <fullName evidence="3">Uncharacterized protein</fullName>
    </submittedName>
</protein>
<reference evidence="3 4" key="1">
    <citation type="submission" date="2018-11" db="EMBL/GenBank/DDBJ databases">
        <authorList>
            <consortium name="Pathogen Informatics"/>
        </authorList>
    </citation>
    <scope>NUCLEOTIDE SEQUENCE [LARGE SCALE GENOMIC DNA]</scope>
</reference>
<evidence type="ECO:0000256" key="2">
    <source>
        <dbReference type="SAM" id="MobiDB-lite"/>
    </source>
</evidence>
<dbReference type="EMBL" id="UYWW01012227">
    <property type="protein sequence ID" value="VDM19832.1"/>
    <property type="molecule type" value="Genomic_DNA"/>
</dbReference>
<dbReference type="Pfam" id="PF01391">
    <property type="entry name" value="Collagen"/>
    <property type="match status" value="1"/>
</dbReference>
<name>A0A3P7GBJ7_WUCBA</name>
<proteinExistence type="predicted"/>
<dbReference type="Proteomes" id="UP000270924">
    <property type="component" value="Unassembled WGS sequence"/>
</dbReference>
<evidence type="ECO:0000313" key="4">
    <source>
        <dbReference type="Proteomes" id="UP000270924"/>
    </source>
</evidence>
<sequence>MLIPGPQGERGWPGLPGEPGELGYPGPEGPAGEQGPPGEPGICVCQNVDSIVLVNPSASQPRIAERVQAN</sequence>
<dbReference type="InParanoid" id="A0A3P7GBJ7"/>